<evidence type="ECO:0000256" key="2">
    <source>
        <dbReference type="SAM" id="SignalP"/>
    </source>
</evidence>
<evidence type="ECO:0000256" key="1">
    <source>
        <dbReference type="SAM" id="MobiDB-lite"/>
    </source>
</evidence>
<proteinExistence type="evidence at transcript level"/>
<dbReference type="GO" id="GO:0016301">
    <property type="term" value="F:kinase activity"/>
    <property type="evidence" value="ECO:0007669"/>
    <property type="project" value="UniProtKB-KW"/>
</dbReference>
<dbReference type="EMBL" id="GBBM01006853">
    <property type="protein sequence ID" value="JAC28565.1"/>
    <property type="molecule type" value="mRNA"/>
</dbReference>
<feature type="compositionally biased region" description="Low complexity" evidence="1">
    <location>
        <begin position="132"/>
        <end position="155"/>
    </location>
</feature>
<feature type="signal peptide" evidence="2">
    <location>
        <begin position="1"/>
        <end position="30"/>
    </location>
</feature>
<sequence>MKAVPVYQIQLARHILVLLALSSNLAHAEGQSLIEGLPSVVSARGLTPPGSPTRSPPPSPLNFRPPSGGPPPPLPSRIDKYPPVFSPPGSPVGTQPRPPAVPARPLKRPKSLKPLPTSPGSPGVYANVPSGSPVLPASSLKSLPPLRPLPLVQPQALPPSSVPPRRPGQPSFPADQLEPPYTYRPLR</sequence>
<feature type="compositionally biased region" description="Pro residues" evidence="1">
    <location>
        <begin position="156"/>
        <end position="167"/>
    </location>
</feature>
<feature type="compositionally biased region" description="Pro residues" evidence="1">
    <location>
        <begin position="84"/>
        <end position="102"/>
    </location>
</feature>
<organism evidence="3">
    <name type="scientific">Amblyomma triste</name>
    <name type="common">Neotropical tick</name>
    <dbReference type="NCBI Taxonomy" id="251400"/>
    <lineage>
        <taxon>Eukaryota</taxon>
        <taxon>Metazoa</taxon>
        <taxon>Ecdysozoa</taxon>
        <taxon>Arthropoda</taxon>
        <taxon>Chelicerata</taxon>
        <taxon>Arachnida</taxon>
        <taxon>Acari</taxon>
        <taxon>Parasitiformes</taxon>
        <taxon>Ixodida</taxon>
        <taxon>Ixodoidea</taxon>
        <taxon>Ixodidae</taxon>
        <taxon>Amblyomminae</taxon>
        <taxon>Amblyomma</taxon>
    </lineage>
</organism>
<accession>A0A023G6R6</accession>
<feature type="region of interest" description="Disordered" evidence="1">
    <location>
        <begin position="44"/>
        <end position="187"/>
    </location>
</feature>
<name>A0A023G6R6_AMBTT</name>
<reference evidence="3" key="1">
    <citation type="submission" date="2014-03" db="EMBL/GenBank/DDBJ databases">
        <title>The sialotranscriptome of Amblyomma triste, Amblyomma parvum and Amblyomma cajennense ticks, uncovered by 454-based RNA-seq.</title>
        <authorList>
            <person name="Garcia G.R."/>
            <person name="Gardinassi L.G."/>
            <person name="Ribeiro J.M."/>
            <person name="Anatriello E."/>
            <person name="Ferreira B.R."/>
            <person name="Moreira H.N."/>
            <person name="Mafra C."/>
            <person name="Olegario M.M."/>
            <person name="Szabo P.J."/>
            <person name="Miranda-Santos I.K."/>
            <person name="Maruyama S.R."/>
        </authorList>
    </citation>
    <scope>NUCLEOTIDE SEQUENCE</scope>
    <source>
        <strain evidence="3">Mato Grasso do Sul</strain>
        <tissue evidence="3">Salivary glands</tissue>
    </source>
</reference>
<keyword evidence="2" id="KW-0732">Signal</keyword>
<feature type="compositionally biased region" description="Low complexity" evidence="1">
    <location>
        <begin position="112"/>
        <end position="123"/>
    </location>
</feature>
<keyword evidence="3" id="KW-0808">Transferase</keyword>
<keyword evidence="3" id="KW-0418">Kinase</keyword>
<evidence type="ECO:0000313" key="3">
    <source>
        <dbReference type="EMBL" id="JAC28565.1"/>
    </source>
</evidence>
<feature type="chain" id="PRO_5001516628" evidence="2">
    <location>
        <begin position="31"/>
        <end position="187"/>
    </location>
</feature>
<protein>
    <submittedName>
        <fullName evidence="3">Putative proline-rich receptor-like protein kinase perk2</fullName>
    </submittedName>
</protein>
<feature type="compositionally biased region" description="Pro residues" evidence="1">
    <location>
        <begin position="49"/>
        <end position="60"/>
    </location>
</feature>
<dbReference type="AlphaFoldDB" id="A0A023G6R6"/>
<keyword evidence="3" id="KW-0675">Receptor</keyword>